<feature type="coiled-coil region" evidence="1">
    <location>
        <begin position="106"/>
        <end position="140"/>
    </location>
</feature>
<evidence type="ECO:0000313" key="3">
    <source>
        <dbReference type="Proteomes" id="UP001327027"/>
    </source>
</evidence>
<proteinExistence type="predicted"/>
<keyword evidence="1" id="KW-0175">Coiled coil</keyword>
<organism evidence="2 3">
    <name type="scientific">Aquimarina gracilis</name>
    <dbReference type="NCBI Taxonomy" id="874422"/>
    <lineage>
        <taxon>Bacteria</taxon>
        <taxon>Pseudomonadati</taxon>
        <taxon>Bacteroidota</taxon>
        <taxon>Flavobacteriia</taxon>
        <taxon>Flavobacteriales</taxon>
        <taxon>Flavobacteriaceae</taxon>
        <taxon>Aquimarina</taxon>
    </lineage>
</organism>
<dbReference type="Proteomes" id="UP001327027">
    <property type="component" value="Unassembled WGS sequence"/>
</dbReference>
<accession>A0ABU5ZWR3</accession>
<protein>
    <recommendedName>
        <fullName evidence="4">Viral A-type inclusion protein</fullName>
    </recommendedName>
</protein>
<dbReference type="RefSeq" id="WP_324180317.1">
    <property type="nucleotide sequence ID" value="NZ_BAABAW010000024.1"/>
</dbReference>
<gene>
    <name evidence="2" type="ORF">U6A24_12515</name>
</gene>
<name>A0ABU5ZWR3_9FLAO</name>
<comment type="caution">
    <text evidence="2">The sequence shown here is derived from an EMBL/GenBank/DDBJ whole genome shotgun (WGS) entry which is preliminary data.</text>
</comment>
<evidence type="ECO:0008006" key="4">
    <source>
        <dbReference type="Google" id="ProtNLM"/>
    </source>
</evidence>
<evidence type="ECO:0000313" key="2">
    <source>
        <dbReference type="EMBL" id="MEB3346293.1"/>
    </source>
</evidence>
<dbReference type="PROSITE" id="PS51257">
    <property type="entry name" value="PROKAR_LIPOPROTEIN"/>
    <property type="match status" value="1"/>
</dbReference>
<keyword evidence="3" id="KW-1185">Reference proteome</keyword>
<reference evidence="2 3" key="1">
    <citation type="journal article" date="2013" name="Int. J. Syst. Evol. Microbiol.">
        <title>Aquimarina gracilis sp. nov., isolated from the gut microflora of a mussel, Mytilus coruscus, and emended description of Aquimarina spongiae.</title>
        <authorList>
            <person name="Park S.C."/>
            <person name="Choe H.N."/>
            <person name="Baik K.S."/>
            <person name="Seong C.N."/>
        </authorList>
    </citation>
    <scope>NUCLEOTIDE SEQUENCE [LARGE SCALE GENOMIC DNA]</scope>
    <source>
        <strain evidence="2 3">PSC32</strain>
    </source>
</reference>
<evidence type="ECO:0000256" key="1">
    <source>
        <dbReference type="SAM" id="Coils"/>
    </source>
</evidence>
<sequence>MKSSFFFTALLTFLFISCNQLSEEEQKFDALMENVISIHDEVMPKMGEISSLIKDLEPKIDTTQTGKSYAKAQQDLKDSYDFMMTWMSDFSEKFPHDEGEMETKDISSQIKLLKEEEVEVRELRDQINSSIDNAKRLLEKS</sequence>
<dbReference type="SUPFAM" id="SSF46966">
    <property type="entry name" value="Spectrin repeat"/>
    <property type="match status" value="1"/>
</dbReference>
<dbReference type="EMBL" id="JAYKLX010000005">
    <property type="protein sequence ID" value="MEB3346293.1"/>
    <property type="molecule type" value="Genomic_DNA"/>
</dbReference>